<accession>A0ABQ9H039</accession>
<protein>
    <submittedName>
        <fullName evidence="1">Uncharacterized protein</fullName>
    </submittedName>
</protein>
<dbReference type="EMBL" id="JARBHB010000008">
    <property type="protein sequence ID" value="KAJ8877648.1"/>
    <property type="molecule type" value="Genomic_DNA"/>
</dbReference>
<dbReference type="Proteomes" id="UP001159363">
    <property type="component" value="Chromosome 7"/>
</dbReference>
<organism evidence="1 2">
    <name type="scientific">Dryococelus australis</name>
    <dbReference type="NCBI Taxonomy" id="614101"/>
    <lineage>
        <taxon>Eukaryota</taxon>
        <taxon>Metazoa</taxon>
        <taxon>Ecdysozoa</taxon>
        <taxon>Arthropoda</taxon>
        <taxon>Hexapoda</taxon>
        <taxon>Insecta</taxon>
        <taxon>Pterygota</taxon>
        <taxon>Neoptera</taxon>
        <taxon>Polyneoptera</taxon>
        <taxon>Phasmatodea</taxon>
        <taxon>Verophasmatodea</taxon>
        <taxon>Anareolatae</taxon>
        <taxon>Phasmatidae</taxon>
        <taxon>Eurycanthinae</taxon>
        <taxon>Dryococelus</taxon>
    </lineage>
</organism>
<proteinExistence type="predicted"/>
<evidence type="ECO:0000313" key="1">
    <source>
        <dbReference type="EMBL" id="KAJ8877648.1"/>
    </source>
</evidence>
<sequence>MVESSVQYHRRKGWAHRTGLQIPLSMLLETVDAQIIRAASAGTWQCLCLKFGEREVFQMPDVYPMVPDILNGNMAKHLRVDHTTFQRLLLDVASIKNGAGVLNFSFYSDWHWNILPYRLIGFQHTKKCRMRSNTEDLEY</sequence>
<name>A0ABQ9H039_9NEOP</name>
<gene>
    <name evidence="1" type="ORF">PR048_022103</name>
</gene>
<reference evidence="1 2" key="1">
    <citation type="submission" date="2023-02" db="EMBL/GenBank/DDBJ databases">
        <title>LHISI_Scaffold_Assembly.</title>
        <authorList>
            <person name="Stuart O.P."/>
            <person name="Cleave R."/>
            <person name="Magrath M.J.L."/>
            <person name="Mikheyev A.S."/>
        </authorList>
    </citation>
    <scope>NUCLEOTIDE SEQUENCE [LARGE SCALE GENOMIC DNA]</scope>
    <source>
        <strain evidence="1">Daus_M_001</strain>
        <tissue evidence="1">Leg muscle</tissue>
    </source>
</reference>
<comment type="caution">
    <text evidence="1">The sequence shown here is derived from an EMBL/GenBank/DDBJ whole genome shotgun (WGS) entry which is preliminary data.</text>
</comment>
<keyword evidence="2" id="KW-1185">Reference proteome</keyword>
<evidence type="ECO:0000313" key="2">
    <source>
        <dbReference type="Proteomes" id="UP001159363"/>
    </source>
</evidence>